<gene>
    <name evidence="1" type="ORF">RRG08_004773</name>
</gene>
<protein>
    <submittedName>
        <fullName evidence="1">Uncharacterized protein</fullName>
    </submittedName>
</protein>
<organism evidence="1 2">
    <name type="scientific">Elysia crispata</name>
    <name type="common">lettuce slug</name>
    <dbReference type="NCBI Taxonomy" id="231223"/>
    <lineage>
        <taxon>Eukaryota</taxon>
        <taxon>Metazoa</taxon>
        <taxon>Spiralia</taxon>
        <taxon>Lophotrochozoa</taxon>
        <taxon>Mollusca</taxon>
        <taxon>Gastropoda</taxon>
        <taxon>Heterobranchia</taxon>
        <taxon>Euthyneura</taxon>
        <taxon>Panpulmonata</taxon>
        <taxon>Sacoglossa</taxon>
        <taxon>Placobranchoidea</taxon>
        <taxon>Plakobranchidae</taxon>
        <taxon>Elysia</taxon>
    </lineage>
</organism>
<dbReference type="AlphaFoldDB" id="A0AAE1AIW3"/>
<comment type="caution">
    <text evidence="1">The sequence shown here is derived from an EMBL/GenBank/DDBJ whole genome shotgun (WGS) entry which is preliminary data.</text>
</comment>
<proteinExistence type="predicted"/>
<reference evidence="1" key="1">
    <citation type="journal article" date="2023" name="G3 (Bethesda)">
        <title>A reference genome for the long-term kleptoplast-retaining sea slug Elysia crispata morphotype clarki.</title>
        <authorList>
            <person name="Eastman K.E."/>
            <person name="Pendleton A.L."/>
            <person name="Shaikh M.A."/>
            <person name="Suttiyut T."/>
            <person name="Ogas R."/>
            <person name="Tomko P."/>
            <person name="Gavelis G."/>
            <person name="Widhalm J.R."/>
            <person name="Wisecaver J.H."/>
        </authorList>
    </citation>
    <scope>NUCLEOTIDE SEQUENCE</scope>
    <source>
        <strain evidence="1">ECLA1</strain>
    </source>
</reference>
<name>A0AAE1AIW3_9GAST</name>
<dbReference type="EMBL" id="JAWDGP010001758">
    <property type="protein sequence ID" value="KAK3788478.1"/>
    <property type="molecule type" value="Genomic_DNA"/>
</dbReference>
<dbReference type="Proteomes" id="UP001283361">
    <property type="component" value="Unassembled WGS sequence"/>
</dbReference>
<sequence length="86" mass="10047">MREHRGSQSLGWWRCRGGVEYPNYIPLPVCDPLRRSGRRRHLCLCKTRVESVHAQWQQIGWMAARACRQCLGERKRGSGGHKKRGF</sequence>
<evidence type="ECO:0000313" key="1">
    <source>
        <dbReference type="EMBL" id="KAK3788478.1"/>
    </source>
</evidence>
<evidence type="ECO:0000313" key="2">
    <source>
        <dbReference type="Proteomes" id="UP001283361"/>
    </source>
</evidence>
<accession>A0AAE1AIW3</accession>
<keyword evidence="2" id="KW-1185">Reference proteome</keyword>